<keyword evidence="7" id="KW-1185">Reference proteome</keyword>
<dbReference type="OrthoDB" id="9790727at2"/>
<dbReference type="EC" id="5.1.3.15" evidence="4"/>
<organism evidence="6 7">
    <name type="scientific">Saccharobesus litoralis</name>
    <dbReference type="NCBI Taxonomy" id="2172099"/>
    <lineage>
        <taxon>Bacteria</taxon>
        <taxon>Pseudomonadati</taxon>
        <taxon>Pseudomonadota</taxon>
        <taxon>Gammaproteobacteria</taxon>
        <taxon>Alteromonadales</taxon>
        <taxon>Alteromonadaceae</taxon>
        <taxon>Saccharobesus</taxon>
    </lineage>
</organism>
<sequence>MKNPFLKFDILDQLSDQVSYRVIPEGMHYWWVETNEYTAAITLCGGQLVWFEHKNHKAPAIFLSDKSHLNDKKSLRGGTPICWPWFNKHPSRDDVPNHGLVRSIHWQLLSHQCDNGVVELTLSPVIDQAYKNYVPEGVTVTQTLTFSDSVEIELVSENKSKQNFEFSAALHTYFNVGDIRETEVRGLAQSQYIALKNDWQPEDTPKVYKFREETDRIHLDKPELVRIYSPVQNYELYQSGHNSVVVWNPWQALAQNTPGLEGDCWQEMLCIEPGAIKPTLVLKPNQSHALVQKIVVSN</sequence>
<dbReference type="GO" id="GO:0047938">
    <property type="term" value="F:glucose-6-phosphate 1-epimerase activity"/>
    <property type="evidence" value="ECO:0007669"/>
    <property type="project" value="UniProtKB-UniRule"/>
</dbReference>
<dbReference type="RefSeq" id="WP_108603765.1">
    <property type="nucleotide sequence ID" value="NZ_CP026604.1"/>
</dbReference>
<dbReference type="Gene3D" id="2.70.98.10">
    <property type="match status" value="1"/>
</dbReference>
<evidence type="ECO:0000256" key="3">
    <source>
        <dbReference type="ARBA" id="ARBA00023235"/>
    </source>
</evidence>
<dbReference type="InterPro" id="IPR011013">
    <property type="entry name" value="Gal_mutarotase_sf_dom"/>
</dbReference>
<dbReference type="GO" id="GO:0030246">
    <property type="term" value="F:carbohydrate binding"/>
    <property type="evidence" value="ECO:0007669"/>
    <property type="project" value="UniProtKB-UniRule"/>
</dbReference>
<dbReference type="GO" id="GO:0005975">
    <property type="term" value="P:carbohydrate metabolic process"/>
    <property type="evidence" value="ECO:0007669"/>
    <property type="project" value="InterPro"/>
</dbReference>
<dbReference type="SUPFAM" id="SSF74650">
    <property type="entry name" value="Galactose mutarotase-like"/>
    <property type="match status" value="1"/>
</dbReference>
<comment type="similarity">
    <text evidence="2 4">Belongs to the glucose-6-phosphate 1-epimerase family.</text>
</comment>
<protein>
    <recommendedName>
        <fullName evidence="4">Putative glucose-6-phosphate 1-epimerase</fullName>
        <ecNumber evidence="4">5.1.3.15</ecNumber>
    </recommendedName>
</protein>
<accession>A0A2S0VU11</accession>
<dbReference type="EMBL" id="CP026604">
    <property type="protein sequence ID" value="AWB67695.1"/>
    <property type="molecule type" value="Genomic_DNA"/>
</dbReference>
<gene>
    <name evidence="6" type="ORF">C2869_15165</name>
</gene>
<dbReference type="PANTHER" id="PTHR11122">
    <property type="entry name" value="APOSPORY-ASSOCIATED PROTEIN C-RELATED"/>
    <property type="match status" value="1"/>
</dbReference>
<evidence type="ECO:0000313" key="7">
    <source>
        <dbReference type="Proteomes" id="UP000244441"/>
    </source>
</evidence>
<dbReference type="CDD" id="cd09020">
    <property type="entry name" value="D-hex-6-P-epi_like"/>
    <property type="match status" value="1"/>
</dbReference>
<dbReference type="PIRSF" id="PIRSF016020">
    <property type="entry name" value="PHexose_mutarotase"/>
    <property type="match status" value="1"/>
</dbReference>
<keyword evidence="3 4" id="KW-0413">Isomerase</keyword>
<name>A0A2S0VU11_9ALTE</name>
<evidence type="ECO:0000256" key="4">
    <source>
        <dbReference type="PIRNR" id="PIRNR016020"/>
    </source>
</evidence>
<dbReference type="InterPro" id="IPR014718">
    <property type="entry name" value="GH-type_carb-bd"/>
</dbReference>
<proteinExistence type="inferred from homology"/>
<reference evidence="6 7" key="1">
    <citation type="submission" date="2018-01" db="EMBL/GenBank/DDBJ databases">
        <title>Genome sequence of a Cantenovulum-like bacteria.</title>
        <authorList>
            <person name="Tan W.R."/>
            <person name="Lau N.-S."/>
            <person name="Go F."/>
            <person name="Amirul A.-A.A."/>
        </authorList>
    </citation>
    <scope>NUCLEOTIDE SEQUENCE [LARGE SCALE GENOMIC DNA]</scope>
    <source>
        <strain evidence="6 7">CCB-QB4</strain>
    </source>
</reference>
<evidence type="ECO:0000313" key="6">
    <source>
        <dbReference type="EMBL" id="AWB67695.1"/>
    </source>
</evidence>
<comment type="catalytic activity">
    <reaction evidence="1">
        <text>alpha-D-glucose 6-phosphate = beta-D-glucose 6-phosphate</text>
        <dbReference type="Rhea" id="RHEA:16249"/>
        <dbReference type="ChEBI" id="CHEBI:58225"/>
        <dbReference type="ChEBI" id="CHEBI:58247"/>
        <dbReference type="EC" id="5.1.3.15"/>
    </reaction>
</comment>
<evidence type="ECO:0000256" key="1">
    <source>
        <dbReference type="ARBA" id="ARBA00001096"/>
    </source>
</evidence>
<dbReference type="Pfam" id="PF01263">
    <property type="entry name" value="Aldose_epim"/>
    <property type="match status" value="1"/>
</dbReference>
<dbReference type="InterPro" id="IPR025532">
    <property type="entry name" value="G6P_1-epimerase"/>
</dbReference>
<evidence type="ECO:0000256" key="5">
    <source>
        <dbReference type="PIRSR" id="PIRSR016020-1"/>
    </source>
</evidence>
<dbReference type="KEGG" id="cate:C2869_15165"/>
<dbReference type="InterPro" id="IPR008183">
    <property type="entry name" value="Aldose_1/G6P_1-epimerase"/>
</dbReference>
<dbReference type="PANTHER" id="PTHR11122:SF13">
    <property type="entry name" value="GLUCOSE-6-PHOSPHATE 1-EPIMERASE"/>
    <property type="match status" value="1"/>
</dbReference>
<feature type="active site" evidence="5">
    <location>
        <position position="272"/>
    </location>
</feature>
<feature type="active site" evidence="5">
    <location>
        <position position="171"/>
    </location>
</feature>
<dbReference type="Proteomes" id="UP000244441">
    <property type="component" value="Chromosome"/>
</dbReference>
<evidence type="ECO:0000256" key="2">
    <source>
        <dbReference type="ARBA" id="ARBA00005866"/>
    </source>
</evidence>
<dbReference type="AlphaFoldDB" id="A0A2S0VU11"/>